<comment type="pathway">
    <text evidence="5">Glycan metabolism; pectin degradation; 2-dehydro-3-deoxy-D-gluconate from pectin: step 1/5.</text>
</comment>
<dbReference type="UniPathway" id="UPA00545">
    <property type="reaction ID" value="UER00823"/>
</dbReference>
<dbReference type="RefSeq" id="WP_222842567.1">
    <property type="nucleotide sequence ID" value="NZ_FPCJ01000001.1"/>
</dbReference>
<evidence type="ECO:0000256" key="2">
    <source>
        <dbReference type="ARBA" id="ARBA00022801"/>
    </source>
</evidence>
<dbReference type="STRING" id="1393122.SAMN05660895_0871"/>
<feature type="domain" description="Pectinesterase catalytic" evidence="6">
    <location>
        <begin position="25"/>
        <end position="308"/>
    </location>
</feature>
<dbReference type="GO" id="GO:0042545">
    <property type="term" value="P:cell wall modification"/>
    <property type="evidence" value="ECO:0007669"/>
    <property type="project" value="UniProtKB-UniRule"/>
</dbReference>
<evidence type="ECO:0000256" key="3">
    <source>
        <dbReference type="ARBA" id="ARBA00023085"/>
    </source>
</evidence>
<evidence type="ECO:0000256" key="4">
    <source>
        <dbReference type="PROSITE-ProRule" id="PRU10040"/>
    </source>
</evidence>
<comment type="catalytic activity">
    <reaction evidence="5">
        <text>[(1-&gt;4)-alpha-D-galacturonosyl methyl ester](n) + n H2O = [(1-&gt;4)-alpha-D-galacturonosyl](n) + n methanol + n H(+)</text>
        <dbReference type="Rhea" id="RHEA:22380"/>
        <dbReference type="Rhea" id="RHEA-COMP:14570"/>
        <dbReference type="Rhea" id="RHEA-COMP:14573"/>
        <dbReference type="ChEBI" id="CHEBI:15377"/>
        <dbReference type="ChEBI" id="CHEBI:15378"/>
        <dbReference type="ChEBI" id="CHEBI:17790"/>
        <dbReference type="ChEBI" id="CHEBI:140522"/>
        <dbReference type="ChEBI" id="CHEBI:140523"/>
        <dbReference type="EC" id="3.1.1.11"/>
    </reaction>
</comment>
<dbReference type="EMBL" id="FPCJ01000001">
    <property type="protein sequence ID" value="SFV30725.1"/>
    <property type="molecule type" value="Genomic_DNA"/>
</dbReference>
<evidence type="ECO:0000313" key="7">
    <source>
        <dbReference type="EMBL" id="SFV30725.1"/>
    </source>
</evidence>
<dbReference type="GO" id="GO:0009279">
    <property type="term" value="C:cell outer membrane"/>
    <property type="evidence" value="ECO:0007669"/>
    <property type="project" value="TreeGrafter"/>
</dbReference>
<comment type="similarity">
    <text evidence="1">Belongs to the pectinesterase family.</text>
</comment>
<dbReference type="InterPro" id="IPR033131">
    <property type="entry name" value="Pectinesterase_Asp_AS"/>
</dbReference>
<dbReference type="GO" id="GO:0030599">
    <property type="term" value="F:pectinesterase activity"/>
    <property type="evidence" value="ECO:0007669"/>
    <property type="project" value="UniProtKB-UniRule"/>
</dbReference>
<protein>
    <recommendedName>
        <fullName evidence="5">Pectinesterase</fullName>
        <ecNumber evidence="5">3.1.1.11</ecNumber>
    </recommendedName>
</protein>
<evidence type="ECO:0000256" key="5">
    <source>
        <dbReference type="RuleBase" id="RU000589"/>
    </source>
</evidence>
<proteinExistence type="inferred from homology"/>
<evidence type="ECO:0000259" key="6">
    <source>
        <dbReference type="Pfam" id="PF01095"/>
    </source>
</evidence>
<dbReference type="Proteomes" id="UP000199537">
    <property type="component" value="Unassembled WGS sequence"/>
</dbReference>
<feature type="active site" evidence="4">
    <location>
        <position position="179"/>
    </location>
</feature>
<sequence length="322" mass="36135">MISCCCVLNPANAQQALTANQKKYDYVVAQDGKGDFTSIQAAIEACKSFPYEPIRIFIKKGIYHEKVFIPEWNPKIALVGEDADSTIIVYDDYFKKINKGPNSTFYTPTVLVQGSDFYAENITFQNDAGPVGQAIALAVDADRCMFVHCRIIGNQDALYVTGEHNRQYFRDCTIEGTTDFIFGEATALFDSCTIVCKANSFITAASTPADAKYGLVFRDCQIQATAGVDKVYLGRPWRKYAKTVFIRCEMGGFIRPEGWDNWRNPDNEKTVFYAEYHSTGHGAKPADRVKWSHQLNAKQASIYTIKQIFTNPASSWNPFSQL</sequence>
<dbReference type="Gene3D" id="2.160.20.10">
    <property type="entry name" value="Single-stranded right-handed beta-helix, Pectin lyase-like"/>
    <property type="match status" value="1"/>
</dbReference>
<name>A0A1I7N7U4_9BACT</name>
<keyword evidence="3 5" id="KW-0063">Aspartyl esterase</keyword>
<gene>
    <name evidence="7" type="ORF">SAMN05660895_0871</name>
</gene>
<dbReference type="InterPro" id="IPR012334">
    <property type="entry name" value="Pectin_lyas_fold"/>
</dbReference>
<keyword evidence="8" id="KW-1185">Reference proteome</keyword>
<evidence type="ECO:0000313" key="8">
    <source>
        <dbReference type="Proteomes" id="UP000199537"/>
    </source>
</evidence>
<evidence type="ECO:0000256" key="1">
    <source>
        <dbReference type="ARBA" id="ARBA00008891"/>
    </source>
</evidence>
<dbReference type="GO" id="GO:0045490">
    <property type="term" value="P:pectin catabolic process"/>
    <property type="evidence" value="ECO:0007669"/>
    <property type="project" value="UniProtKB-UniRule"/>
</dbReference>
<accession>A0A1I7N7U4</accession>
<dbReference type="PANTHER" id="PTHR31321:SF57">
    <property type="entry name" value="PECTINESTERASE 53-RELATED"/>
    <property type="match status" value="1"/>
</dbReference>
<dbReference type="PROSITE" id="PS00503">
    <property type="entry name" value="PECTINESTERASE_2"/>
    <property type="match status" value="1"/>
</dbReference>
<dbReference type="AlphaFoldDB" id="A0A1I7N7U4"/>
<dbReference type="EC" id="3.1.1.11" evidence="5"/>
<dbReference type="PANTHER" id="PTHR31321">
    <property type="entry name" value="ACYL-COA THIOESTER HYDROLASE YBHC-RELATED"/>
    <property type="match status" value="1"/>
</dbReference>
<dbReference type="InterPro" id="IPR000070">
    <property type="entry name" value="Pectinesterase_cat"/>
</dbReference>
<organism evidence="7 8">
    <name type="scientific">Thermoflavifilum thermophilum</name>
    <dbReference type="NCBI Taxonomy" id="1393122"/>
    <lineage>
        <taxon>Bacteria</taxon>
        <taxon>Pseudomonadati</taxon>
        <taxon>Bacteroidota</taxon>
        <taxon>Chitinophagia</taxon>
        <taxon>Chitinophagales</taxon>
        <taxon>Chitinophagaceae</taxon>
        <taxon>Thermoflavifilum</taxon>
    </lineage>
</organism>
<dbReference type="SUPFAM" id="SSF51126">
    <property type="entry name" value="Pectin lyase-like"/>
    <property type="match status" value="1"/>
</dbReference>
<dbReference type="InterPro" id="IPR011050">
    <property type="entry name" value="Pectin_lyase_fold/virulence"/>
</dbReference>
<dbReference type="Pfam" id="PF01095">
    <property type="entry name" value="Pectinesterase"/>
    <property type="match status" value="1"/>
</dbReference>
<keyword evidence="2 5" id="KW-0378">Hydrolase</keyword>
<reference evidence="8" key="1">
    <citation type="submission" date="2016-10" db="EMBL/GenBank/DDBJ databases">
        <authorList>
            <person name="Varghese N."/>
            <person name="Submissions S."/>
        </authorList>
    </citation>
    <scope>NUCLEOTIDE SEQUENCE [LARGE SCALE GENOMIC DNA]</scope>
    <source>
        <strain evidence="8">DSM 14807</strain>
    </source>
</reference>